<gene>
    <name evidence="7" type="ORF">C7B46_05320</name>
</gene>
<dbReference type="PANTHER" id="PTHR39178:SF1">
    <property type="entry name" value="RIBOSOMAL-PROCESSING CYSTEINE PROTEASE PRP"/>
    <property type="match status" value="1"/>
</dbReference>
<evidence type="ECO:0000256" key="6">
    <source>
        <dbReference type="ARBA" id="ARBA00044538"/>
    </source>
</evidence>
<accession>A0A2T2XJD1</accession>
<dbReference type="EMBL" id="PXYW01000008">
    <property type="protein sequence ID" value="PSR34548.1"/>
    <property type="molecule type" value="Genomic_DNA"/>
</dbReference>
<dbReference type="Pfam" id="PF04327">
    <property type="entry name" value="Peptidase_Prp"/>
    <property type="match status" value="1"/>
</dbReference>
<keyword evidence="3" id="KW-0378">Hydrolase</keyword>
<name>A0A2T2XJD1_9FIRM</name>
<dbReference type="SUPFAM" id="SSF118010">
    <property type="entry name" value="TM1457-like"/>
    <property type="match status" value="1"/>
</dbReference>
<keyword evidence="1" id="KW-0690">Ribosome biogenesis</keyword>
<dbReference type="AlphaFoldDB" id="A0A2T2XJD1"/>
<comment type="caution">
    <text evidence="7">The sequence shown here is derived from an EMBL/GenBank/DDBJ whole genome shotgun (WGS) entry which is preliminary data.</text>
</comment>
<evidence type="ECO:0000313" key="8">
    <source>
        <dbReference type="Proteomes" id="UP000242972"/>
    </source>
</evidence>
<comment type="similarity">
    <text evidence="5">Belongs to the Prp family.</text>
</comment>
<sequence length="113" mass="12465">MIQIRVWYTKDGAPERLMMTGHAGRGPYGQDVVCAAASALVETLMLGMAHVIPTEVKTLANQEGNVDLVFPKDLAPSARAVVETILYGLKDLSDTEPRFVRWTQKFDTNDEEG</sequence>
<keyword evidence="2 7" id="KW-0645">Protease</keyword>
<keyword evidence="4" id="KW-0788">Thiol protease</keyword>
<evidence type="ECO:0000313" key="7">
    <source>
        <dbReference type="EMBL" id="PSR34548.1"/>
    </source>
</evidence>
<organism evidence="7 8">
    <name type="scientific">Sulfobacillus benefaciens</name>
    <dbReference type="NCBI Taxonomy" id="453960"/>
    <lineage>
        <taxon>Bacteria</taxon>
        <taxon>Bacillati</taxon>
        <taxon>Bacillota</taxon>
        <taxon>Clostridia</taxon>
        <taxon>Eubacteriales</taxon>
        <taxon>Clostridiales Family XVII. Incertae Sedis</taxon>
        <taxon>Sulfobacillus</taxon>
    </lineage>
</organism>
<dbReference type="InterPro" id="IPR007422">
    <property type="entry name" value="Peptidase_Prp"/>
</dbReference>
<dbReference type="PANTHER" id="PTHR39178">
    <property type="entry name" value="HYPOTHETICAL RIBOSOME-ASSOCIATED PROTEIN"/>
    <property type="match status" value="1"/>
</dbReference>
<proteinExistence type="inferred from homology"/>
<evidence type="ECO:0000256" key="3">
    <source>
        <dbReference type="ARBA" id="ARBA00022801"/>
    </source>
</evidence>
<dbReference type="GO" id="GO:0042254">
    <property type="term" value="P:ribosome biogenesis"/>
    <property type="evidence" value="ECO:0007669"/>
    <property type="project" value="UniProtKB-KW"/>
</dbReference>
<dbReference type="Gene3D" id="3.30.70.1490">
    <property type="entry name" value="Cysteine protease Prp"/>
    <property type="match status" value="1"/>
</dbReference>
<dbReference type="CDD" id="cd16332">
    <property type="entry name" value="Prp-like"/>
    <property type="match status" value="1"/>
</dbReference>
<evidence type="ECO:0000256" key="5">
    <source>
        <dbReference type="ARBA" id="ARBA00044503"/>
    </source>
</evidence>
<dbReference type="GO" id="GO:0008234">
    <property type="term" value="F:cysteine-type peptidase activity"/>
    <property type="evidence" value="ECO:0007669"/>
    <property type="project" value="UniProtKB-KW"/>
</dbReference>
<evidence type="ECO:0000256" key="4">
    <source>
        <dbReference type="ARBA" id="ARBA00022807"/>
    </source>
</evidence>
<protein>
    <recommendedName>
        <fullName evidence="6">Ribosomal processing cysteine protease Prp</fullName>
    </recommendedName>
</protein>
<dbReference type="Proteomes" id="UP000242972">
    <property type="component" value="Unassembled WGS sequence"/>
</dbReference>
<reference evidence="7 8" key="1">
    <citation type="journal article" date="2014" name="BMC Genomics">
        <title>Comparison of environmental and isolate Sulfobacillus genomes reveals diverse carbon, sulfur, nitrogen, and hydrogen metabolisms.</title>
        <authorList>
            <person name="Justice N.B."/>
            <person name="Norman A."/>
            <person name="Brown C.T."/>
            <person name="Singh A."/>
            <person name="Thomas B.C."/>
            <person name="Banfield J.F."/>
        </authorList>
    </citation>
    <scope>NUCLEOTIDE SEQUENCE [LARGE SCALE GENOMIC DNA]</scope>
    <source>
        <strain evidence="7">AMDSBA4</strain>
    </source>
</reference>
<evidence type="ECO:0000256" key="1">
    <source>
        <dbReference type="ARBA" id="ARBA00022517"/>
    </source>
</evidence>
<dbReference type="InterPro" id="IPR036764">
    <property type="entry name" value="Peptidase_Prp_sf"/>
</dbReference>
<dbReference type="GO" id="GO:0006508">
    <property type="term" value="P:proteolysis"/>
    <property type="evidence" value="ECO:0007669"/>
    <property type="project" value="UniProtKB-KW"/>
</dbReference>
<evidence type="ECO:0000256" key="2">
    <source>
        <dbReference type="ARBA" id="ARBA00022670"/>
    </source>
</evidence>